<accession>A0A7J6IKV4</accession>
<protein>
    <submittedName>
        <fullName evidence="1">Uncharacterized protein</fullName>
    </submittedName>
</protein>
<reference evidence="1 2" key="2">
    <citation type="submission" date="2020-04" db="EMBL/GenBank/DDBJ databases">
        <title>Genome sequencing and assembly of multiple isolates from the Colletotrichum gloeosporioides species complex.</title>
        <authorList>
            <person name="Gan P."/>
            <person name="Shirasu K."/>
        </authorList>
    </citation>
    <scope>NUCLEOTIDE SEQUENCE [LARGE SCALE GENOMIC DNA]</scope>
    <source>
        <strain evidence="1 2">Nara gc5</strain>
    </source>
</reference>
<dbReference type="AlphaFoldDB" id="A0A7J6IKV4"/>
<evidence type="ECO:0000313" key="2">
    <source>
        <dbReference type="Proteomes" id="UP000011096"/>
    </source>
</evidence>
<sequence>MSRGSPHRSGVSVHAEKVAPTQLRVFPLGFNEVPVCRTNGAIRRNRKRKRHREPKPSIHAYASLPSRSLLKTVILSKTRHNMISLVNPNE</sequence>
<dbReference type="RefSeq" id="XP_066007497.1">
    <property type="nucleotide sequence ID" value="XM_066153131.1"/>
</dbReference>
<comment type="caution">
    <text evidence="1">The sequence shown here is derived from an EMBL/GenBank/DDBJ whole genome shotgun (WGS) entry which is preliminary data.</text>
</comment>
<name>A0A7J6IKV4_COLFN</name>
<reference evidence="1 2" key="1">
    <citation type="submission" date="2012-08" db="EMBL/GenBank/DDBJ databases">
        <authorList>
            <person name="Gan P.H.P."/>
            <person name="Ikeda K."/>
            <person name="Irieda H."/>
            <person name="Narusaka M."/>
            <person name="O'Connell R.J."/>
            <person name="Narusaka Y."/>
            <person name="Takano Y."/>
            <person name="Kubo Y."/>
            <person name="Shirasu K."/>
        </authorList>
    </citation>
    <scope>NUCLEOTIDE SEQUENCE [LARGE SCALE GENOMIC DNA]</scope>
    <source>
        <strain evidence="1 2">Nara gc5</strain>
    </source>
</reference>
<evidence type="ECO:0000313" key="1">
    <source>
        <dbReference type="EMBL" id="KAF4476773.1"/>
    </source>
</evidence>
<dbReference type="Proteomes" id="UP000011096">
    <property type="component" value="Unassembled WGS sequence"/>
</dbReference>
<dbReference type="EMBL" id="ANPB02000009">
    <property type="protein sequence ID" value="KAF4476773.1"/>
    <property type="molecule type" value="Genomic_DNA"/>
</dbReference>
<dbReference type="GeneID" id="90980378"/>
<keyword evidence="2" id="KW-1185">Reference proteome</keyword>
<proteinExistence type="predicted"/>
<organism evidence="1 2">
    <name type="scientific">Colletotrichum fructicola (strain Nara gc5)</name>
    <name type="common">Anthracnose fungus</name>
    <name type="synonym">Colletotrichum gloeosporioides (strain Nara gc5)</name>
    <dbReference type="NCBI Taxonomy" id="1213859"/>
    <lineage>
        <taxon>Eukaryota</taxon>
        <taxon>Fungi</taxon>
        <taxon>Dikarya</taxon>
        <taxon>Ascomycota</taxon>
        <taxon>Pezizomycotina</taxon>
        <taxon>Sordariomycetes</taxon>
        <taxon>Hypocreomycetidae</taxon>
        <taxon>Glomerellales</taxon>
        <taxon>Glomerellaceae</taxon>
        <taxon>Colletotrichum</taxon>
        <taxon>Colletotrichum gloeosporioides species complex</taxon>
    </lineage>
</organism>
<dbReference type="InParanoid" id="A0A7J6IKV4"/>
<gene>
    <name evidence="1" type="ORF">CGGC5_v014659</name>
</gene>